<evidence type="ECO:0000256" key="1">
    <source>
        <dbReference type="ARBA" id="ARBA00022475"/>
    </source>
</evidence>
<dbReference type="OrthoDB" id="9777124at2"/>
<keyword evidence="9 10" id="KW-1208">Phospholipid metabolism</keyword>
<keyword evidence="8 10" id="KW-0594">Phospholipid biosynthesis</keyword>
<dbReference type="UniPathway" id="UPA00085"/>
<evidence type="ECO:0000256" key="8">
    <source>
        <dbReference type="ARBA" id="ARBA00023209"/>
    </source>
</evidence>
<sequence>MDMQIIGRIGSIVLGYALGNFLTAFLVTRIVAHKSPTEIGSHNPGMANVMAQLGFVPGVAVLAGDLAKTILAVVLANLFFPQIGHFATLYAAVGATLGHNFPLWQHFRGGKGVAVTVVLVILYNPFWGVMALLGALAVLLISQYLSLAGIAILTVYVIISVFVFPLETTIVLALLTLIMLWRFWADILNIVHGTQEKKNIPKKIIQLLTKKKDSAKSAK</sequence>
<evidence type="ECO:0000256" key="10">
    <source>
        <dbReference type="HAMAP-Rule" id="MF_01043"/>
    </source>
</evidence>
<dbReference type="RefSeq" id="WP_051225464.1">
    <property type="nucleotide sequence ID" value="NZ_AUEH01000065.1"/>
</dbReference>
<proteinExistence type="inferred from homology"/>
<dbReference type="PANTHER" id="PTHR30309:SF0">
    <property type="entry name" value="GLYCEROL-3-PHOSPHATE ACYLTRANSFERASE-RELATED"/>
    <property type="match status" value="1"/>
</dbReference>
<evidence type="ECO:0000256" key="3">
    <source>
        <dbReference type="ARBA" id="ARBA00022679"/>
    </source>
</evidence>
<accession>A0A0R1XBQ1</accession>
<dbReference type="GO" id="GO:0008654">
    <property type="term" value="P:phospholipid biosynthetic process"/>
    <property type="evidence" value="ECO:0007669"/>
    <property type="project" value="UniProtKB-UniRule"/>
</dbReference>
<evidence type="ECO:0000256" key="7">
    <source>
        <dbReference type="ARBA" id="ARBA00023136"/>
    </source>
</evidence>
<dbReference type="GO" id="GO:0005886">
    <property type="term" value="C:plasma membrane"/>
    <property type="evidence" value="ECO:0007669"/>
    <property type="project" value="UniProtKB-SubCell"/>
</dbReference>
<evidence type="ECO:0000256" key="6">
    <source>
        <dbReference type="ARBA" id="ARBA00023098"/>
    </source>
</evidence>
<dbReference type="EMBL" id="AZFW01000107">
    <property type="protein sequence ID" value="KRM25531.1"/>
    <property type="molecule type" value="Genomic_DNA"/>
</dbReference>
<feature type="transmembrane region" description="Helical" evidence="10">
    <location>
        <begin position="12"/>
        <end position="32"/>
    </location>
</feature>
<comment type="caution">
    <text evidence="11">The sequence shown here is derived from an EMBL/GenBank/DDBJ whole genome shotgun (WGS) entry which is preliminary data.</text>
</comment>
<comment type="similarity">
    <text evidence="10">Belongs to the PlsY family.</text>
</comment>
<reference evidence="11 12" key="1">
    <citation type="journal article" date="2015" name="Genome Announc.">
        <title>Expanding the biotechnology potential of lactobacilli through comparative genomics of 213 strains and associated genera.</title>
        <authorList>
            <person name="Sun Z."/>
            <person name="Harris H.M."/>
            <person name="McCann A."/>
            <person name="Guo C."/>
            <person name="Argimon S."/>
            <person name="Zhang W."/>
            <person name="Yang X."/>
            <person name="Jeffery I.B."/>
            <person name="Cooney J.C."/>
            <person name="Kagawa T.F."/>
            <person name="Liu W."/>
            <person name="Song Y."/>
            <person name="Salvetti E."/>
            <person name="Wrobel A."/>
            <person name="Rasinkangas P."/>
            <person name="Parkhill J."/>
            <person name="Rea M.C."/>
            <person name="O'Sullivan O."/>
            <person name="Ritari J."/>
            <person name="Douillard F.P."/>
            <person name="Paul Ross R."/>
            <person name="Yang R."/>
            <person name="Briner A.E."/>
            <person name="Felis G.E."/>
            <person name="de Vos W.M."/>
            <person name="Barrangou R."/>
            <person name="Klaenhammer T.R."/>
            <person name="Caufield P.W."/>
            <person name="Cui Y."/>
            <person name="Zhang H."/>
            <person name="O'Toole P.W."/>
        </authorList>
    </citation>
    <scope>NUCLEOTIDE SEQUENCE [LARGE SCALE GENOMIC DNA]</scope>
    <source>
        <strain evidence="11 12">DSM 16991</strain>
    </source>
</reference>
<comment type="pathway">
    <text evidence="10">Lipid metabolism; phospholipid metabolism.</text>
</comment>
<comment type="function">
    <text evidence="10">Catalyzes the transfer of an acyl group from acyl-phosphate (acyl-PO(4)) to glycerol-3-phosphate (G3P) to form lysophosphatidic acid (LPA). This enzyme utilizes acyl-phosphate as fatty acyl donor, but not acyl-CoA or acyl-ACP.</text>
</comment>
<dbReference type="Pfam" id="PF02660">
    <property type="entry name" value="G3P_acyltransf"/>
    <property type="match status" value="1"/>
</dbReference>
<keyword evidence="1 10" id="KW-1003">Cell membrane</keyword>
<dbReference type="EC" id="2.3.1.275" evidence="10"/>
<evidence type="ECO:0000256" key="9">
    <source>
        <dbReference type="ARBA" id="ARBA00023264"/>
    </source>
</evidence>
<keyword evidence="4 10" id="KW-0812">Transmembrane</keyword>
<dbReference type="InterPro" id="IPR003811">
    <property type="entry name" value="G3P_acylTferase_PlsY"/>
</dbReference>
<keyword evidence="7 10" id="KW-0472">Membrane</keyword>
<organism evidence="11 12">
    <name type="scientific">Schleiferilactobacillus harbinensis DSM 16991</name>
    <dbReference type="NCBI Taxonomy" id="1122147"/>
    <lineage>
        <taxon>Bacteria</taxon>
        <taxon>Bacillati</taxon>
        <taxon>Bacillota</taxon>
        <taxon>Bacilli</taxon>
        <taxon>Lactobacillales</taxon>
        <taxon>Lactobacillaceae</taxon>
        <taxon>Schleiferilactobacillus</taxon>
    </lineage>
</organism>
<keyword evidence="5 10" id="KW-1133">Transmembrane helix</keyword>
<gene>
    <name evidence="10" type="primary">plsY</name>
    <name evidence="11" type="ORF">FC91_GL000703</name>
</gene>
<evidence type="ECO:0000313" key="11">
    <source>
        <dbReference type="EMBL" id="KRM25531.1"/>
    </source>
</evidence>
<keyword evidence="2 10" id="KW-0444">Lipid biosynthesis</keyword>
<dbReference type="PATRIC" id="fig|1122147.4.peg.725"/>
<feature type="transmembrane region" description="Helical" evidence="10">
    <location>
        <begin position="170"/>
        <end position="191"/>
    </location>
</feature>
<feature type="transmembrane region" description="Helical" evidence="10">
    <location>
        <begin position="70"/>
        <end position="93"/>
    </location>
</feature>
<feature type="transmembrane region" description="Helical" evidence="10">
    <location>
        <begin position="144"/>
        <end position="164"/>
    </location>
</feature>
<dbReference type="Proteomes" id="UP000050949">
    <property type="component" value="Unassembled WGS sequence"/>
</dbReference>
<feature type="transmembrane region" description="Helical" evidence="10">
    <location>
        <begin position="44"/>
        <end position="63"/>
    </location>
</feature>
<feature type="transmembrane region" description="Helical" evidence="10">
    <location>
        <begin position="113"/>
        <end position="137"/>
    </location>
</feature>
<comment type="subcellular location">
    <subcellularLocation>
        <location evidence="10">Cell membrane</location>
        <topology evidence="10">Multi-pass membrane protein</topology>
    </subcellularLocation>
</comment>
<dbReference type="HAMAP" id="MF_01043">
    <property type="entry name" value="PlsY"/>
    <property type="match status" value="1"/>
</dbReference>
<keyword evidence="6 10" id="KW-0443">Lipid metabolism</keyword>
<dbReference type="SMART" id="SM01207">
    <property type="entry name" value="G3P_acyltransf"/>
    <property type="match status" value="1"/>
</dbReference>
<dbReference type="PANTHER" id="PTHR30309">
    <property type="entry name" value="INNER MEMBRANE PROTEIN YGIH"/>
    <property type="match status" value="1"/>
</dbReference>
<dbReference type="AlphaFoldDB" id="A0A0R1XBQ1"/>
<comment type="catalytic activity">
    <reaction evidence="10">
        <text>an acyl phosphate + sn-glycerol 3-phosphate = a 1-acyl-sn-glycero-3-phosphate + phosphate</text>
        <dbReference type="Rhea" id="RHEA:34075"/>
        <dbReference type="ChEBI" id="CHEBI:43474"/>
        <dbReference type="ChEBI" id="CHEBI:57597"/>
        <dbReference type="ChEBI" id="CHEBI:57970"/>
        <dbReference type="ChEBI" id="CHEBI:59918"/>
        <dbReference type="EC" id="2.3.1.275"/>
    </reaction>
</comment>
<name>A0A0R1XBQ1_9LACO</name>
<dbReference type="eggNOG" id="COG0344">
    <property type="taxonomic scope" value="Bacteria"/>
</dbReference>
<dbReference type="GO" id="GO:0043772">
    <property type="term" value="F:acyl-phosphate glycerol-3-phosphate acyltransferase activity"/>
    <property type="evidence" value="ECO:0007669"/>
    <property type="project" value="UniProtKB-UniRule"/>
</dbReference>
<evidence type="ECO:0000256" key="4">
    <source>
        <dbReference type="ARBA" id="ARBA00022692"/>
    </source>
</evidence>
<evidence type="ECO:0000256" key="2">
    <source>
        <dbReference type="ARBA" id="ARBA00022516"/>
    </source>
</evidence>
<evidence type="ECO:0000256" key="5">
    <source>
        <dbReference type="ARBA" id="ARBA00022989"/>
    </source>
</evidence>
<comment type="subunit">
    <text evidence="10">Probably interacts with PlsX.</text>
</comment>
<evidence type="ECO:0000313" key="12">
    <source>
        <dbReference type="Proteomes" id="UP000050949"/>
    </source>
</evidence>
<protein>
    <recommendedName>
        <fullName evidence="10">Glycerol-3-phosphate acyltransferase</fullName>
    </recommendedName>
    <alternativeName>
        <fullName evidence="10">Acyl-PO4 G3P acyltransferase</fullName>
    </alternativeName>
    <alternativeName>
        <fullName evidence="10">Acyl-phosphate--glycerol-3-phosphate acyltransferase</fullName>
    </alternativeName>
    <alternativeName>
        <fullName evidence="10">G3P acyltransferase</fullName>
        <shortName evidence="10">GPAT</shortName>
        <ecNumber evidence="10">2.3.1.275</ecNumber>
    </alternativeName>
    <alternativeName>
        <fullName evidence="10">Lysophosphatidic acid synthase</fullName>
        <shortName evidence="10">LPA synthase</shortName>
    </alternativeName>
</protein>
<keyword evidence="3 10" id="KW-0808">Transferase</keyword>